<organism evidence="3 4">
    <name type="scientific">Parvularcula mediterranea</name>
    <dbReference type="NCBI Taxonomy" id="2732508"/>
    <lineage>
        <taxon>Bacteria</taxon>
        <taxon>Pseudomonadati</taxon>
        <taxon>Pseudomonadota</taxon>
        <taxon>Alphaproteobacteria</taxon>
        <taxon>Parvularculales</taxon>
        <taxon>Parvularculaceae</taxon>
        <taxon>Parvularcula</taxon>
    </lineage>
</organism>
<evidence type="ECO:0000313" key="3">
    <source>
        <dbReference type="EMBL" id="NNU16521.1"/>
    </source>
</evidence>
<evidence type="ECO:0000256" key="1">
    <source>
        <dbReference type="SAM" id="SignalP"/>
    </source>
</evidence>
<comment type="caution">
    <text evidence="3">The sequence shown here is derived from an EMBL/GenBank/DDBJ whole genome shotgun (WGS) entry which is preliminary data.</text>
</comment>
<dbReference type="Proteomes" id="UP000536835">
    <property type="component" value="Unassembled WGS sequence"/>
</dbReference>
<dbReference type="PANTHER" id="PTHR43283">
    <property type="entry name" value="BETA-LACTAMASE-RELATED"/>
    <property type="match status" value="1"/>
</dbReference>
<dbReference type="InterPro" id="IPR001466">
    <property type="entry name" value="Beta-lactam-related"/>
</dbReference>
<name>A0A7Y3W5Q3_9PROT</name>
<feature type="domain" description="Beta-lactamase-related" evidence="2">
    <location>
        <begin position="33"/>
        <end position="351"/>
    </location>
</feature>
<reference evidence="3 4" key="1">
    <citation type="submission" date="2020-05" db="EMBL/GenBank/DDBJ databases">
        <title>Parvularcula mediterraneae sp. nov., isolated from polypropylene straw from shallow seawater of the seashore of Laganas in Zakynthos island, Greece.</title>
        <authorList>
            <person name="Szabo I."/>
            <person name="Al-Omari J."/>
            <person name="Rado J."/>
            <person name="Szerdahelyi G.S."/>
        </authorList>
    </citation>
    <scope>NUCLEOTIDE SEQUENCE [LARGE SCALE GENOMIC DNA]</scope>
    <source>
        <strain evidence="3 4">ZS-1/3</strain>
    </source>
</reference>
<keyword evidence="1" id="KW-0732">Signal</keyword>
<feature type="chain" id="PRO_5030983443" evidence="1">
    <location>
        <begin position="25"/>
        <end position="389"/>
    </location>
</feature>
<dbReference type="RefSeq" id="WP_173199060.1">
    <property type="nucleotide sequence ID" value="NZ_JABFCX010000003.1"/>
</dbReference>
<dbReference type="InterPro" id="IPR012338">
    <property type="entry name" value="Beta-lactam/transpept-like"/>
</dbReference>
<dbReference type="SUPFAM" id="SSF56601">
    <property type="entry name" value="beta-lactamase/transpeptidase-like"/>
    <property type="match status" value="1"/>
</dbReference>
<evidence type="ECO:0000313" key="4">
    <source>
        <dbReference type="Proteomes" id="UP000536835"/>
    </source>
</evidence>
<gene>
    <name evidence="3" type="ORF">HK107_09335</name>
</gene>
<dbReference type="Gene3D" id="3.40.710.10">
    <property type="entry name" value="DD-peptidase/beta-lactamase superfamily"/>
    <property type="match status" value="1"/>
</dbReference>
<proteinExistence type="predicted"/>
<dbReference type="PROSITE" id="PS51257">
    <property type="entry name" value="PROKAR_LIPOPROTEIN"/>
    <property type="match status" value="1"/>
</dbReference>
<dbReference type="EMBL" id="JABFCX010000003">
    <property type="protein sequence ID" value="NNU16521.1"/>
    <property type="molecule type" value="Genomic_DNA"/>
</dbReference>
<feature type="signal peptide" evidence="1">
    <location>
        <begin position="1"/>
        <end position="24"/>
    </location>
</feature>
<dbReference type="Pfam" id="PF00144">
    <property type="entry name" value="Beta-lactamase"/>
    <property type="match status" value="1"/>
</dbReference>
<dbReference type="PANTHER" id="PTHR43283:SF18">
    <property type="match status" value="1"/>
</dbReference>
<accession>A0A7Y3W5Q3</accession>
<evidence type="ECO:0000259" key="2">
    <source>
        <dbReference type="Pfam" id="PF00144"/>
    </source>
</evidence>
<dbReference type="InterPro" id="IPR050789">
    <property type="entry name" value="Diverse_Enzym_Activities"/>
</dbReference>
<protein>
    <submittedName>
        <fullName evidence="3">Beta-lactamase family protein</fullName>
    </submittedName>
</protein>
<keyword evidence="4" id="KW-1185">Reference proteome</keyword>
<sequence length="389" mass="41677">MLHRFRSIALPLMALLLASCASRPAEPEFAARLDALMPDLLAEEKAAGVGIAVIRDGEVVWTGTYGEQAPGVPVTLSTVFNTASIAKTITAETVITAAAEGLIDLDEPIAGTITDTSLSSDPRYALLTPRLLMSHRAGLLNWAYAYEDGVLAFDHDPDTRFSYSGAGVELAAEFVGAKLGKSYPEAASDLVLRPRGIEAISLGDVPDAWNDGRLAQPMDAEGSWRAIEEVNAALMSEDDDRIGASDDLLVTVPAYAKLLVSLLAEPGSENAQTNRREILTTLEGDPVYNCPEVSYLTCPDAYGHSIGWQVFRWGDHDVITHSGSDAGENALVHFSPDTGNGAVIFVNGANGWVVMTRAVEAIGDEPEFANYYRGLIETVLGREMPPLDR</sequence>
<dbReference type="AlphaFoldDB" id="A0A7Y3W5Q3"/>